<evidence type="ECO:0000259" key="4">
    <source>
        <dbReference type="PROSITE" id="PS50914"/>
    </source>
</evidence>
<dbReference type="AlphaFoldDB" id="A0A1M5MX60"/>
<accession>A0A1M5MX60</accession>
<evidence type="ECO:0000256" key="1">
    <source>
        <dbReference type="ARBA" id="ARBA00023122"/>
    </source>
</evidence>
<dbReference type="Pfam" id="PF00571">
    <property type="entry name" value="CBS"/>
    <property type="match status" value="2"/>
</dbReference>
<dbReference type="InterPro" id="IPR017080">
    <property type="entry name" value="UCP036990_CBS_BON"/>
</dbReference>
<dbReference type="Gene3D" id="3.10.580.10">
    <property type="entry name" value="CBS-domain"/>
    <property type="match status" value="1"/>
</dbReference>
<dbReference type="PROSITE" id="PS51371">
    <property type="entry name" value="CBS"/>
    <property type="match status" value="2"/>
</dbReference>
<dbReference type="PANTHER" id="PTHR43080:SF26">
    <property type="entry name" value="REGULATORY PROTEIN"/>
    <property type="match status" value="1"/>
</dbReference>
<sequence>MRAHQIMTQHVIAIGADAPIAEALDTMLRHHVSGLPVIDTDGKLIGIISEGDFIRRAELGTQRKRGRWLSFLVGADRVAADFVHAHGRKVGDIMTPDPLTISEDTPLVRIVEIMESNNVKRLPVVRGNRMVGIVTRSDLLPALADLARHGPSPSSDDDRIREQVIAAIAGAAWAPCRLKVTARDGVVSLDGVVASKNARQATIIAAENVPGVKKVLDNLEARAYPPAEEDLGGGDIVSLQEQPSTTDDEPL</sequence>
<protein>
    <submittedName>
        <fullName evidence="6">BON domain-containing protein</fullName>
    </submittedName>
</protein>
<proteinExistence type="predicted"/>
<evidence type="ECO:0000256" key="2">
    <source>
        <dbReference type="PROSITE-ProRule" id="PRU00703"/>
    </source>
</evidence>
<name>A0A1M5MX60_9BRAD</name>
<evidence type="ECO:0000259" key="5">
    <source>
        <dbReference type="PROSITE" id="PS51371"/>
    </source>
</evidence>
<organism evidence="6 7">
    <name type="scientific">Bradyrhizobium erythrophlei</name>
    <dbReference type="NCBI Taxonomy" id="1437360"/>
    <lineage>
        <taxon>Bacteria</taxon>
        <taxon>Pseudomonadati</taxon>
        <taxon>Pseudomonadota</taxon>
        <taxon>Alphaproteobacteria</taxon>
        <taxon>Hyphomicrobiales</taxon>
        <taxon>Nitrobacteraceae</taxon>
        <taxon>Bradyrhizobium</taxon>
    </lineage>
</organism>
<reference evidence="6 7" key="1">
    <citation type="submission" date="2016-11" db="EMBL/GenBank/DDBJ databases">
        <authorList>
            <person name="Jaros S."/>
            <person name="Januszkiewicz K."/>
            <person name="Wedrychowicz H."/>
        </authorList>
    </citation>
    <scope>NUCLEOTIDE SEQUENCE [LARGE SCALE GENOMIC DNA]</scope>
    <source>
        <strain evidence="6 7">GAS242</strain>
    </source>
</reference>
<dbReference type="Pfam" id="PF04972">
    <property type="entry name" value="BON"/>
    <property type="match status" value="1"/>
</dbReference>
<dbReference type="InterPro" id="IPR051257">
    <property type="entry name" value="Diverse_CBS-Domain"/>
</dbReference>
<dbReference type="Proteomes" id="UP000190675">
    <property type="component" value="Chromosome I"/>
</dbReference>
<dbReference type="OrthoDB" id="9783590at2"/>
<evidence type="ECO:0000313" key="6">
    <source>
        <dbReference type="EMBL" id="SHG81805.1"/>
    </source>
</evidence>
<dbReference type="PIRSF" id="PIRSF036990">
    <property type="entry name" value="UCP036990_CBS_BON"/>
    <property type="match status" value="1"/>
</dbReference>
<dbReference type="CDD" id="cd04586">
    <property type="entry name" value="CBS_pair_BON_assoc"/>
    <property type="match status" value="1"/>
</dbReference>
<dbReference type="Gene3D" id="3.30.1340.30">
    <property type="match status" value="1"/>
</dbReference>
<feature type="domain" description="CBS" evidence="5">
    <location>
        <begin position="7"/>
        <end position="63"/>
    </location>
</feature>
<dbReference type="InterPro" id="IPR046342">
    <property type="entry name" value="CBS_dom_sf"/>
</dbReference>
<dbReference type="RefSeq" id="WP_079567650.1">
    <property type="nucleotide sequence ID" value="NZ_LT670818.1"/>
</dbReference>
<dbReference type="SUPFAM" id="SSF54631">
    <property type="entry name" value="CBS-domain pair"/>
    <property type="match status" value="1"/>
</dbReference>
<keyword evidence="1 2" id="KW-0129">CBS domain</keyword>
<dbReference type="EMBL" id="LT670818">
    <property type="protein sequence ID" value="SHG81805.1"/>
    <property type="molecule type" value="Genomic_DNA"/>
</dbReference>
<gene>
    <name evidence="6" type="ORF">SAMN05444169_4294</name>
</gene>
<evidence type="ECO:0000313" key="7">
    <source>
        <dbReference type="Proteomes" id="UP000190675"/>
    </source>
</evidence>
<feature type="domain" description="BON" evidence="4">
    <location>
        <begin position="156"/>
        <end position="223"/>
    </location>
</feature>
<dbReference type="PROSITE" id="PS50914">
    <property type="entry name" value="BON"/>
    <property type="match status" value="1"/>
</dbReference>
<dbReference type="InterPro" id="IPR007055">
    <property type="entry name" value="BON_dom"/>
</dbReference>
<dbReference type="InterPro" id="IPR000644">
    <property type="entry name" value="CBS_dom"/>
</dbReference>
<evidence type="ECO:0000256" key="3">
    <source>
        <dbReference type="SAM" id="MobiDB-lite"/>
    </source>
</evidence>
<dbReference type="SMART" id="SM00116">
    <property type="entry name" value="CBS"/>
    <property type="match status" value="2"/>
</dbReference>
<feature type="domain" description="CBS" evidence="5">
    <location>
        <begin position="94"/>
        <end position="152"/>
    </location>
</feature>
<feature type="region of interest" description="Disordered" evidence="3">
    <location>
        <begin position="225"/>
        <end position="251"/>
    </location>
</feature>
<dbReference type="PANTHER" id="PTHR43080">
    <property type="entry name" value="CBS DOMAIN-CONTAINING PROTEIN CBSX3, MITOCHONDRIAL"/>
    <property type="match status" value="1"/>
</dbReference>